<name>A0A0F4GDY2_9PEZI</name>
<dbReference type="InterPro" id="IPR007128">
    <property type="entry name" value="PMF1/Nnf1"/>
</dbReference>
<organism evidence="12 13">
    <name type="scientific">Zymoseptoria brevis</name>
    <dbReference type="NCBI Taxonomy" id="1047168"/>
    <lineage>
        <taxon>Eukaryota</taxon>
        <taxon>Fungi</taxon>
        <taxon>Dikarya</taxon>
        <taxon>Ascomycota</taxon>
        <taxon>Pezizomycotina</taxon>
        <taxon>Dothideomycetes</taxon>
        <taxon>Dothideomycetidae</taxon>
        <taxon>Mycosphaerellales</taxon>
        <taxon>Mycosphaerellaceae</taxon>
        <taxon>Zymoseptoria</taxon>
    </lineage>
</organism>
<keyword evidence="5" id="KW-0498">Mitosis</keyword>
<keyword evidence="10" id="KW-0175">Coiled coil</keyword>
<evidence type="ECO:0000313" key="12">
    <source>
        <dbReference type="EMBL" id="KJX95618.1"/>
    </source>
</evidence>
<comment type="subcellular location">
    <subcellularLocation>
        <location evidence="2">Chromosome</location>
        <location evidence="2">Centromere</location>
        <location evidence="2">Kinetochore</location>
    </subcellularLocation>
    <subcellularLocation>
        <location evidence="1">Nucleus</location>
    </subcellularLocation>
</comment>
<feature type="coiled-coil region" evidence="10">
    <location>
        <begin position="156"/>
        <end position="187"/>
    </location>
</feature>
<evidence type="ECO:0000256" key="1">
    <source>
        <dbReference type="ARBA" id="ARBA00004123"/>
    </source>
</evidence>
<keyword evidence="8" id="KW-0131">Cell cycle</keyword>
<dbReference type="Proteomes" id="UP000033647">
    <property type="component" value="Unassembled WGS sequence"/>
</dbReference>
<accession>A0A0F4GDY2</accession>
<evidence type="ECO:0000256" key="8">
    <source>
        <dbReference type="ARBA" id="ARBA00023306"/>
    </source>
</evidence>
<protein>
    <submittedName>
        <fullName evidence="12">MIND kinetochore complex component Nnf1 like protein</fullName>
    </submittedName>
</protein>
<evidence type="ECO:0000256" key="7">
    <source>
        <dbReference type="ARBA" id="ARBA00023242"/>
    </source>
</evidence>
<evidence type="ECO:0000256" key="5">
    <source>
        <dbReference type="ARBA" id="ARBA00022776"/>
    </source>
</evidence>
<evidence type="ECO:0000256" key="10">
    <source>
        <dbReference type="SAM" id="Coils"/>
    </source>
</evidence>
<dbReference type="EMBL" id="LAFY01004061">
    <property type="protein sequence ID" value="KJX95618.1"/>
    <property type="molecule type" value="Genomic_DNA"/>
</dbReference>
<dbReference type="Pfam" id="PF03980">
    <property type="entry name" value="Nnf1"/>
    <property type="match status" value="1"/>
</dbReference>
<keyword evidence="3" id="KW-0158">Chromosome</keyword>
<dbReference type="GO" id="GO:0051301">
    <property type="term" value="P:cell division"/>
    <property type="evidence" value="ECO:0007669"/>
    <property type="project" value="UniProtKB-KW"/>
</dbReference>
<keyword evidence="9" id="KW-0137">Centromere</keyword>
<evidence type="ECO:0000256" key="2">
    <source>
        <dbReference type="ARBA" id="ARBA00004629"/>
    </source>
</evidence>
<reference evidence="12 13" key="1">
    <citation type="submission" date="2015-03" db="EMBL/GenBank/DDBJ databases">
        <title>RNA-seq based gene annotation and comparative genomics of four Zymoseptoria species reveal species-specific pathogenicity related genes and transposable element activity.</title>
        <authorList>
            <person name="Grandaubert J."/>
            <person name="Bhattacharyya A."/>
            <person name="Stukenbrock E.H."/>
        </authorList>
    </citation>
    <scope>NUCLEOTIDE SEQUENCE [LARGE SCALE GENOMIC DNA]</scope>
    <source>
        <strain evidence="12 13">Zb18110</strain>
    </source>
</reference>
<feature type="compositionally biased region" description="Pro residues" evidence="11">
    <location>
        <begin position="9"/>
        <end position="24"/>
    </location>
</feature>
<keyword evidence="7" id="KW-0539">Nucleus</keyword>
<dbReference type="GO" id="GO:0000444">
    <property type="term" value="C:MIS12/MIND type complex"/>
    <property type="evidence" value="ECO:0007669"/>
    <property type="project" value="InterPro"/>
</dbReference>
<evidence type="ECO:0000256" key="3">
    <source>
        <dbReference type="ARBA" id="ARBA00022454"/>
    </source>
</evidence>
<evidence type="ECO:0000256" key="6">
    <source>
        <dbReference type="ARBA" id="ARBA00022838"/>
    </source>
</evidence>
<keyword evidence="13" id="KW-1185">Reference proteome</keyword>
<sequence>MASDEPMPSRSPSPAAAPPIPTTPGPRATALQKLYTDAIAHILKTCSHANFASCFPTPAATVPGSIKLLHENFTTKLGESMRKEFESVLAERDVIPALNELDRVVEDARRRKAQAEQENGRAEIPVPAHTLPPRTLYISRLAPTLKTYAAQVHARQVELSGENVELMERVKKQREEMRRLVEGLEGVVRDLNGSVEVLGGLEGNRDGSEGLRS</sequence>
<keyword evidence="4" id="KW-0132">Cell division</keyword>
<feature type="region of interest" description="Disordered" evidence="11">
    <location>
        <begin position="1"/>
        <end position="26"/>
    </location>
</feature>
<evidence type="ECO:0000256" key="11">
    <source>
        <dbReference type="SAM" id="MobiDB-lite"/>
    </source>
</evidence>
<dbReference type="AlphaFoldDB" id="A0A0F4GDY2"/>
<evidence type="ECO:0000256" key="9">
    <source>
        <dbReference type="ARBA" id="ARBA00023328"/>
    </source>
</evidence>
<evidence type="ECO:0000313" key="13">
    <source>
        <dbReference type="Proteomes" id="UP000033647"/>
    </source>
</evidence>
<dbReference type="GO" id="GO:0007059">
    <property type="term" value="P:chromosome segregation"/>
    <property type="evidence" value="ECO:0007669"/>
    <property type="project" value="TreeGrafter"/>
</dbReference>
<gene>
    <name evidence="12" type="ORF">TI39_contig4101g00028</name>
</gene>
<dbReference type="PANTHER" id="PTHR15459:SF3">
    <property type="entry name" value="POLYAMINE-MODULATED FACTOR 1"/>
    <property type="match status" value="1"/>
</dbReference>
<dbReference type="GO" id="GO:0005634">
    <property type="term" value="C:nucleus"/>
    <property type="evidence" value="ECO:0007669"/>
    <property type="project" value="UniProtKB-SubCell"/>
</dbReference>
<dbReference type="STRING" id="1047168.A0A0F4GDY2"/>
<dbReference type="OrthoDB" id="18453at2759"/>
<proteinExistence type="predicted"/>
<dbReference type="PANTHER" id="PTHR15459">
    <property type="entry name" value="POLYAMINE-MODULATED FACTOR 1"/>
    <property type="match status" value="1"/>
</dbReference>
<keyword evidence="6" id="KW-0995">Kinetochore</keyword>
<evidence type="ECO:0000256" key="4">
    <source>
        <dbReference type="ARBA" id="ARBA00022618"/>
    </source>
</evidence>
<comment type="caution">
    <text evidence="12">The sequence shown here is derived from an EMBL/GenBank/DDBJ whole genome shotgun (WGS) entry which is preliminary data.</text>
</comment>